<dbReference type="NCBIfam" id="NF009154">
    <property type="entry name" value="PRK12497.3-3"/>
    <property type="match status" value="1"/>
</dbReference>
<dbReference type="PANTHER" id="PTHR34039:SF1">
    <property type="entry name" value="UPF0102 PROTEIN YRAN"/>
    <property type="match status" value="1"/>
</dbReference>
<comment type="similarity">
    <text evidence="1 2">Belongs to the UPF0102 family.</text>
</comment>
<dbReference type="InterPro" id="IPR011335">
    <property type="entry name" value="Restrct_endonuc-II-like"/>
</dbReference>
<dbReference type="NCBIfam" id="NF009150">
    <property type="entry name" value="PRK12497.1-3"/>
    <property type="match status" value="1"/>
</dbReference>
<reference evidence="4 5" key="1">
    <citation type="submission" date="2021-11" db="EMBL/GenBank/DDBJ databases">
        <title>Draft genome sequence of Paenibacillus profundus YoMME, a new Gram-positive bacteria with exoelectrogenic properties.</title>
        <authorList>
            <person name="Hubenova Y."/>
            <person name="Hubenova E."/>
            <person name="Manasiev Y."/>
            <person name="Peykov S."/>
            <person name="Mitov M."/>
        </authorList>
    </citation>
    <scope>NUCLEOTIDE SEQUENCE [LARGE SCALE GENOMIC DNA]</scope>
    <source>
        <strain evidence="4 5">YoMME</strain>
    </source>
</reference>
<feature type="region of interest" description="Disordered" evidence="3">
    <location>
        <begin position="1"/>
        <end position="28"/>
    </location>
</feature>
<dbReference type="HAMAP" id="MF_00048">
    <property type="entry name" value="UPF0102"/>
    <property type="match status" value="1"/>
</dbReference>
<dbReference type="Proteomes" id="UP001199916">
    <property type="component" value="Unassembled WGS sequence"/>
</dbReference>
<evidence type="ECO:0000256" key="1">
    <source>
        <dbReference type="ARBA" id="ARBA00006738"/>
    </source>
</evidence>
<dbReference type="EMBL" id="JAJNBZ010000001">
    <property type="protein sequence ID" value="MCE5168040.1"/>
    <property type="molecule type" value="Genomic_DNA"/>
</dbReference>
<dbReference type="Gene3D" id="3.40.1350.10">
    <property type="match status" value="1"/>
</dbReference>
<evidence type="ECO:0000256" key="2">
    <source>
        <dbReference type="HAMAP-Rule" id="MF_00048"/>
    </source>
</evidence>
<dbReference type="InterPro" id="IPR011856">
    <property type="entry name" value="tRNA_endonuc-like_dom_sf"/>
</dbReference>
<accession>A0ABS8YC19</accession>
<evidence type="ECO:0000313" key="4">
    <source>
        <dbReference type="EMBL" id="MCE5168040.1"/>
    </source>
</evidence>
<name>A0ABS8YC19_9BACL</name>
<dbReference type="InterPro" id="IPR003509">
    <property type="entry name" value="UPF0102_YraN-like"/>
</dbReference>
<dbReference type="SUPFAM" id="SSF52980">
    <property type="entry name" value="Restriction endonuclease-like"/>
    <property type="match status" value="1"/>
</dbReference>
<dbReference type="CDD" id="cd20736">
    <property type="entry name" value="PoNe_Nuclease"/>
    <property type="match status" value="1"/>
</dbReference>
<proteinExistence type="inferred from homology"/>
<protein>
    <recommendedName>
        <fullName evidence="2">UPF0102 protein LQV63_01740</fullName>
    </recommendedName>
</protein>
<sequence>MPPCKSAAPSAGTPRSHTGSNRRARGAKAERFAQERLKELGYRIIHTNWRCRTGEIDIVARHGAYWVFVEVRSRQSRRFGTAAEAFDRRKQQQVRATAQVYLHQHAKSDVLVRFDAVAVTFREDDDPEPEIVIYEAAF</sequence>
<gene>
    <name evidence="4" type="ORF">LQV63_01740</name>
</gene>
<evidence type="ECO:0000256" key="3">
    <source>
        <dbReference type="SAM" id="MobiDB-lite"/>
    </source>
</evidence>
<dbReference type="PANTHER" id="PTHR34039">
    <property type="entry name" value="UPF0102 PROTEIN YRAN"/>
    <property type="match status" value="1"/>
</dbReference>
<evidence type="ECO:0000313" key="5">
    <source>
        <dbReference type="Proteomes" id="UP001199916"/>
    </source>
</evidence>
<organism evidence="4 5">
    <name type="scientific">Paenibacillus profundus</name>
    <dbReference type="NCBI Taxonomy" id="1173085"/>
    <lineage>
        <taxon>Bacteria</taxon>
        <taxon>Bacillati</taxon>
        <taxon>Bacillota</taxon>
        <taxon>Bacilli</taxon>
        <taxon>Bacillales</taxon>
        <taxon>Paenibacillaceae</taxon>
        <taxon>Paenibacillus</taxon>
    </lineage>
</organism>
<dbReference type="NCBIfam" id="TIGR00252">
    <property type="entry name" value="YraN family protein"/>
    <property type="match status" value="1"/>
</dbReference>
<keyword evidence="5" id="KW-1185">Reference proteome</keyword>
<dbReference type="Pfam" id="PF02021">
    <property type="entry name" value="UPF0102"/>
    <property type="match status" value="1"/>
</dbReference>
<comment type="caution">
    <text evidence="4">The sequence shown here is derived from an EMBL/GenBank/DDBJ whole genome shotgun (WGS) entry which is preliminary data.</text>
</comment>